<evidence type="ECO:0008006" key="4">
    <source>
        <dbReference type="Google" id="ProtNLM"/>
    </source>
</evidence>
<dbReference type="RefSeq" id="WP_106987659.1">
    <property type="nucleotide sequence ID" value="NZ_PYLP01000004.1"/>
</dbReference>
<comment type="caution">
    <text evidence="2">The sequence shown here is derived from an EMBL/GenBank/DDBJ whole genome shotgun (WGS) entry which is preliminary data.</text>
</comment>
<sequence length="232" mass="25612">MKRCFEEHTTGVIVCIIISLLLCIIGCIGDINENGTVVGKGLLKIAGDNLTDTIDTYQGQLAPNENLIKNSSKVSLGGSDFPNNSKYDSKNKITVLNNERFGNYASIRPYYSAISGILEVGKNYTLSAEIRTKNLTKSGVLLELSFRDPHIALDEFYSKADYVVINIPPNNNGKWMQLHGTFKYTDTSHTWYVLDITSGGANKIPATGFKGVEIEYRNVKLEEGSKATPYVE</sequence>
<dbReference type="Gene3D" id="2.60.120.260">
    <property type="entry name" value="Galactose-binding domain-like"/>
    <property type="match status" value="1"/>
</dbReference>
<protein>
    <recommendedName>
        <fullName evidence="4">CBM-cenC domain-containing protein</fullName>
    </recommendedName>
</protein>
<gene>
    <name evidence="2" type="ORF">C7U55_05245</name>
</gene>
<keyword evidence="1" id="KW-1133">Transmembrane helix</keyword>
<dbReference type="Proteomes" id="UP000241201">
    <property type="component" value="Unassembled WGS sequence"/>
</dbReference>
<reference evidence="3" key="1">
    <citation type="submission" date="2018-03" db="EMBL/GenBank/DDBJ databases">
        <title>Lachnoclostridium SNUG30370 gen.nov., sp.nov., isolated from human faeces.</title>
        <authorList>
            <person name="Seo B."/>
            <person name="Jeon K."/>
            <person name="Ko G."/>
        </authorList>
    </citation>
    <scope>NUCLEOTIDE SEQUENCE [LARGE SCALE GENOMIC DNA]</scope>
    <source>
        <strain evidence="3">SNUG30370</strain>
    </source>
</reference>
<dbReference type="GeneID" id="77470498"/>
<feature type="transmembrane region" description="Helical" evidence="1">
    <location>
        <begin position="12"/>
        <end position="31"/>
    </location>
</feature>
<organism evidence="2 3">
    <name type="scientific">Faecalibacillus faecis</name>
    <dbReference type="NCBI Taxonomy" id="1982628"/>
    <lineage>
        <taxon>Bacteria</taxon>
        <taxon>Bacillati</taxon>
        <taxon>Bacillota</taxon>
        <taxon>Erysipelotrichia</taxon>
        <taxon>Erysipelotrichales</taxon>
        <taxon>Coprobacillaceae</taxon>
        <taxon>Faecalibacillus</taxon>
    </lineage>
</organism>
<evidence type="ECO:0000313" key="3">
    <source>
        <dbReference type="Proteomes" id="UP000241201"/>
    </source>
</evidence>
<keyword evidence="3" id="KW-1185">Reference proteome</keyword>
<dbReference type="AlphaFoldDB" id="A0A2T3G0I9"/>
<keyword evidence="1" id="KW-0812">Transmembrane</keyword>
<proteinExistence type="predicted"/>
<evidence type="ECO:0000256" key="1">
    <source>
        <dbReference type="SAM" id="Phobius"/>
    </source>
</evidence>
<accession>A0A2T3G0I9</accession>
<name>A0A2T3G0I9_9FIRM</name>
<evidence type="ECO:0000313" key="2">
    <source>
        <dbReference type="EMBL" id="PST41049.1"/>
    </source>
</evidence>
<dbReference type="EMBL" id="PYLP01000004">
    <property type="protein sequence ID" value="PST41049.1"/>
    <property type="molecule type" value="Genomic_DNA"/>
</dbReference>
<keyword evidence="1" id="KW-0472">Membrane</keyword>